<feature type="signal peptide" evidence="1">
    <location>
        <begin position="1"/>
        <end position="27"/>
    </location>
</feature>
<dbReference type="Proteomes" id="UP000076796">
    <property type="component" value="Unassembled WGS sequence"/>
</dbReference>
<dbReference type="OrthoDB" id="2696313at2"/>
<dbReference type="Gene3D" id="3.30.457.10">
    <property type="entry name" value="Copper amine oxidase-like, N-terminal domain"/>
    <property type="match status" value="1"/>
</dbReference>
<dbReference type="InterPro" id="IPR012854">
    <property type="entry name" value="Cu_amine_oxidase-like_N"/>
</dbReference>
<evidence type="ECO:0000259" key="2">
    <source>
        <dbReference type="Pfam" id="PF07833"/>
    </source>
</evidence>
<feature type="chain" id="PRO_5039220852" evidence="1">
    <location>
        <begin position="28"/>
        <end position="360"/>
    </location>
</feature>
<sequence length="360" mass="40343">MTTRKWAKMAVIGAMASTMLMSTMVQAQVQAKAAPQKEMELNINHWMVTLDVNPVIVNQTALVPLRVIKEYLKPTQLQWNNKTKTVTVSTSTDQVTLKMGSREAKGQGKAYSLSVPAYLKDGRIMVPVRFIAELHNAEVGWDSKERMIYVYTPEVDVSTAEENPDVKLYPVSATKYGRYEGMVVEVEGRRQVFADWYGGDGTRKPIIQYRDMTGDGKPEVVVFYVDGTGTGIYIGKTHVVDAETLKEIPMESLDQAVAGHVESSIEKFADYIAVKIVIDGKETVQRIEDDSEDKSYLNDKLGFGAVVRHSIEEGRLVTLAAGSISPAGFAGDLQITYRYDEESNRFVVDRMEYDRLEEQR</sequence>
<dbReference type="STRING" id="59843.A3958_11610"/>
<dbReference type="InterPro" id="IPR036582">
    <property type="entry name" value="Mao_N_sf"/>
</dbReference>
<accession>A0A163JIA5</accession>
<dbReference type="GeneID" id="97558067"/>
<evidence type="ECO:0000313" key="3">
    <source>
        <dbReference type="EMBL" id="KZS46600.1"/>
    </source>
</evidence>
<dbReference type="Pfam" id="PF07833">
    <property type="entry name" value="Cu_amine_oxidN1"/>
    <property type="match status" value="1"/>
</dbReference>
<comment type="caution">
    <text evidence="3">The sequence shown here is derived from an EMBL/GenBank/DDBJ whole genome shotgun (WGS) entry which is preliminary data.</text>
</comment>
<dbReference type="RefSeq" id="WP_063478413.1">
    <property type="nucleotide sequence ID" value="NZ_CP147845.1"/>
</dbReference>
<keyword evidence="1" id="KW-0732">Signal</keyword>
<feature type="domain" description="Copper amine oxidase-like N-terminal" evidence="2">
    <location>
        <begin position="45"/>
        <end position="150"/>
    </location>
</feature>
<proteinExistence type="predicted"/>
<gene>
    <name evidence="3" type="ORF">AWU65_12070</name>
</gene>
<reference evidence="3" key="1">
    <citation type="journal article" date="2016" name="Genome Announc.">
        <title>Draft genomes of two strains of Paenibacillus glucanolyticus with capability to degrade lignocellulose.</title>
        <authorList>
            <person name="Mathews S.L."/>
            <person name="Pawlak J."/>
            <person name="Grunden A.M."/>
        </authorList>
    </citation>
    <scope>NUCLEOTIDE SEQUENCE [LARGE SCALE GENOMIC DNA]</scope>
    <source>
        <strain evidence="3">SLM1</strain>
    </source>
</reference>
<dbReference type="AlphaFoldDB" id="A0A163JIA5"/>
<organism evidence="3 4">
    <name type="scientific">Paenibacillus glucanolyticus</name>
    <dbReference type="NCBI Taxonomy" id="59843"/>
    <lineage>
        <taxon>Bacteria</taxon>
        <taxon>Bacillati</taxon>
        <taxon>Bacillota</taxon>
        <taxon>Bacilli</taxon>
        <taxon>Bacillales</taxon>
        <taxon>Paenibacillaceae</taxon>
        <taxon>Paenibacillus</taxon>
    </lineage>
</organism>
<evidence type="ECO:0000256" key="1">
    <source>
        <dbReference type="SAM" id="SignalP"/>
    </source>
</evidence>
<dbReference type="SUPFAM" id="SSF55383">
    <property type="entry name" value="Copper amine oxidase, domain N"/>
    <property type="match status" value="1"/>
</dbReference>
<name>A0A163JIA5_9BACL</name>
<evidence type="ECO:0000313" key="4">
    <source>
        <dbReference type="Proteomes" id="UP000076796"/>
    </source>
</evidence>
<keyword evidence="4" id="KW-1185">Reference proteome</keyword>
<dbReference type="EMBL" id="LWMH01000001">
    <property type="protein sequence ID" value="KZS46600.1"/>
    <property type="molecule type" value="Genomic_DNA"/>
</dbReference>
<protein>
    <submittedName>
        <fullName evidence="3">Copper amine oxidase</fullName>
    </submittedName>
</protein>